<proteinExistence type="predicted"/>
<evidence type="ECO:0000259" key="2">
    <source>
        <dbReference type="Pfam" id="PF07589"/>
    </source>
</evidence>
<dbReference type="Pfam" id="PF07589">
    <property type="entry name" value="PEP-CTERM"/>
    <property type="match status" value="1"/>
</dbReference>
<dbReference type="RefSeq" id="WP_143184724.1">
    <property type="nucleotide sequence ID" value="NZ_FQYR01000005.1"/>
</dbReference>
<dbReference type="InterPro" id="IPR013424">
    <property type="entry name" value="Ice-binding_C"/>
</dbReference>
<dbReference type="NCBIfam" id="TIGR02595">
    <property type="entry name" value="PEP_CTERM"/>
    <property type="match status" value="1"/>
</dbReference>
<evidence type="ECO:0000313" key="4">
    <source>
        <dbReference type="Proteomes" id="UP000184510"/>
    </source>
</evidence>
<dbReference type="AlphaFoldDB" id="A0A1M6PFQ0"/>
<dbReference type="InParanoid" id="A0A1M6PFQ0"/>
<feature type="domain" description="Ice-binding protein C-terminal" evidence="2">
    <location>
        <begin position="283"/>
        <end position="306"/>
    </location>
</feature>
<keyword evidence="1" id="KW-0732">Signal</keyword>
<name>A0A1M6PFQ0_9BACT</name>
<accession>A0A1M6PFQ0</accession>
<protein>
    <submittedName>
        <fullName evidence="3">PEP-CTERM protein-sorting domain-containing protein</fullName>
    </submittedName>
</protein>
<gene>
    <name evidence="3" type="ORF">SAMN02745181_3177</name>
</gene>
<dbReference type="Proteomes" id="UP000184510">
    <property type="component" value="Unassembled WGS sequence"/>
</dbReference>
<evidence type="ECO:0000256" key="1">
    <source>
        <dbReference type="SAM" id="SignalP"/>
    </source>
</evidence>
<reference evidence="3 4" key="1">
    <citation type="submission" date="2016-11" db="EMBL/GenBank/DDBJ databases">
        <authorList>
            <person name="Jaros S."/>
            <person name="Januszkiewicz K."/>
            <person name="Wedrychowicz H."/>
        </authorList>
    </citation>
    <scope>NUCLEOTIDE SEQUENCE [LARGE SCALE GENOMIC DNA]</scope>
    <source>
        <strain evidence="3 4">DSM 18772</strain>
    </source>
</reference>
<feature type="chain" id="PRO_5013042398" evidence="1">
    <location>
        <begin position="24"/>
        <end position="306"/>
    </location>
</feature>
<evidence type="ECO:0000313" key="3">
    <source>
        <dbReference type="EMBL" id="SHK06773.1"/>
    </source>
</evidence>
<keyword evidence="4" id="KW-1185">Reference proteome</keyword>
<organism evidence="3 4">
    <name type="scientific">Rubritalea squalenifaciens DSM 18772</name>
    <dbReference type="NCBI Taxonomy" id="1123071"/>
    <lineage>
        <taxon>Bacteria</taxon>
        <taxon>Pseudomonadati</taxon>
        <taxon>Verrucomicrobiota</taxon>
        <taxon>Verrucomicrobiia</taxon>
        <taxon>Verrucomicrobiales</taxon>
        <taxon>Rubritaleaceae</taxon>
        <taxon>Rubritalea</taxon>
    </lineage>
</organism>
<feature type="signal peptide" evidence="1">
    <location>
        <begin position="1"/>
        <end position="23"/>
    </location>
</feature>
<sequence length="306" mass="30523">MKKRKAWILACSTILTTTCLSDAATTFLGSIDSDFSNAGNWDNGTPTGSNNGTIENGNTADLGSAYSIGTGRLDVGANGTSGTLNINNGGTLSTANGTPGIFVGSGAGSVGTINVNSGGTLSVLGAGADLFLGDSSGGQGFVNVSTGGTLDARKALEIINGKLFFEAGSAYAANRPQDELVVDNNGILGFATSGTSITTIASTLNALELGSTSTLHMELGGAYNVGDTWTIITGIDAFTGVSGGDGTGVFGNVLDPNNSGHQFTVHYGTGLAASGEVVVELVAVPEPSSSALIGLGGIAMILRRRR</sequence>
<dbReference type="EMBL" id="FQYR01000005">
    <property type="protein sequence ID" value="SHK06773.1"/>
    <property type="molecule type" value="Genomic_DNA"/>
</dbReference>